<accession>Q93IG1</accession>
<evidence type="ECO:0000313" key="2">
    <source>
        <dbReference type="EMBL" id="AAK67498.1"/>
    </source>
</evidence>
<feature type="compositionally biased region" description="Basic and acidic residues" evidence="1">
    <location>
        <begin position="200"/>
        <end position="209"/>
    </location>
</feature>
<protein>
    <submittedName>
        <fullName evidence="2">Uncharacterized protein</fullName>
    </submittedName>
</protein>
<dbReference type="EMBL" id="AY033236">
    <property type="protein sequence ID" value="AAK67498.1"/>
    <property type="molecule type" value="Genomic_DNA"/>
</dbReference>
<dbReference type="AlphaFoldDB" id="Q93IG1"/>
<name>Q93IG1_PROFR</name>
<organism evidence="2">
    <name type="scientific">Propionibacterium freudenreichii subsp. shermanii</name>
    <dbReference type="NCBI Taxonomy" id="1752"/>
    <lineage>
        <taxon>Bacteria</taxon>
        <taxon>Bacillati</taxon>
        <taxon>Actinomycetota</taxon>
        <taxon>Actinomycetes</taxon>
        <taxon>Propionibacteriales</taxon>
        <taxon>Propionibacteriaceae</taxon>
        <taxon>Propionibacterium</taxon>
    </lineage>
</organism>
<proteinExistence type="predicted"/>
<feature type="region of interest" description="Disordered" evidence="1">
    <location>
        <begin position="190"/>
        <end position="209"/>
    </location>
</feature>
<reference evidence="2" key="1">
    <citation type="journal article" date="2002" name="Microbiology">
        <title>Isolation and characterization of 14 additional genes specifying the anaerobic biosynthesis of cobalamin (vitamin B12) in Propionibacterium freudenreichii (P. shermanii).</title>
        <authorList>
            <person name="Roessner C.A."/>
            <person name="Huang K.X."/>
            <person name="Warren M.J."/>
            <person name="Raux E."/>
            <person name="Scott A.I."/>
        </authorList>
    </citation>
    <scope>NUCLEOTIDE SEQUENCE</scope>
</reference>
<sequence length="209" mass="21906">MPGDAMPGMPCGAWHHQQRDRVLVGGDQAVRGRGPTVPGGCAAVAGERGVNLALRGGVLAGHVADNVIHRCSSASEIVPECQTRPSRAGSDIWKREGVNRCCRCWQVFGLMGIARSLPTSSTTTSQALPPSALRCVVPIDRCGTVPELHRIPSCDDCRGAAEPALLAYTSSASGGQALTHSRALARGRARVRARSGADAPGHRMIDVED</sequence>
<evidence type="ECO:0000256" key="1">
    <source>
        <dbReference type="SAM" id="MobiDB-lite"/>
    </source>
</evidence>